<dbReference type="GO" id="GO:0030030">
    <property type="term" value="P:cell projection organization"/>
    <property type="evidence" value="ECO:0007669"/>
    <property type="project" value="UniProtKB-KW"/>
</dbReference>
<evidence type="ECO:0000313" key="15">
    <source>
        <dbReference type="Proteomes" id="UP001489004"/>
    </source>
</evidence>
<evidence type="ECO:0000256" key="5">
    <source>
        <dbReference type="ARBA" id="ARBA00022483"/>
    </source>
</evidence>
<dbReference type="SUPFAM" id="SSF52540">
    <property type="entry name" value="P-loop containing nucleoside triphosphate hydrolases"/>
    <property type="match status" value="1"/>
</dbReference>
<evidence type="ECO:0000313" key="14">
    <source>
        <dbReference type="EMBL" id="KAK9820626.1"/>
    </source>
</evidence>
<evidence type="ECO:0000256" key="4">
    <source>
        <dbReference type="ARBA" id="ARBA00022448"/>
    </source>
</evidence>
<reference evidence="14 15" key="1">
    <citation type="journal article" date="2024" name="Nat. Commun.">
        <title>Phylogenomics reveals the evolutionary origins of lichenization in chlorophyte algae.</title>
        <authorList>
            <person name="Puginier C."/>
            <person name="Libourel C."/>
            <person name="Otte J."/>
            <person name="Skaloud P."/>
            <person name="Haon M."/>
            <person name="Grisel S."/>
            <person name="Petersen M."/>
            <person name="Berrin J.G."/>
            <person name="Delaux P.M."/>
            <person name="Dal Grande F."/>
            <person name="Keller J."/>
        </authorList>
    </citation>
    <scope>NUCLEOTIDE SEQUENCE [LARGE SCALE GENOMIC DNA]</scope>
    <source>
        <strain evidence="14 15">SAG 2043</strain>
    </source>
</reference>
<keyword evidence="10" id="KW-0547">Nucleotide-binding</keyword>
<dbReference type="SMART" id="SM00175">
    <property type="entry name" value="RAB"/>
    <property type="match status" value="1"/>
</dbReference>
<keyword evidence="12" id="KW-0966">Cell projection</keyword>
<keyword evidence="11" id="KW-0206">Cytoskeleton</keyword>
<comment type="subcellular location">
    <subcellularLocation>
        <location evidence="1">Cytoplasm</location>
        <location evidence="1">Cytoskeleton</location>
        <location evidence="1">Cilium basal body</location>
    </subcellularLocation>
</comment>
<evidence type="ECO:0000256" key="2">
    <source>
        <dbReference type="ARBA" id="ARBA00006270"/>
    </source>
</evidence>
<evidence type="ECO:0000256" key="8">
    <source>
        <dbReference type="ARBA" id="ARBA00022927"/>
    </source>
</evidence>
<keyword evidence="8" id="KW-0653">Protein transport</keyword>
<evidence type="ECO:0000256" key="7">
    <source>
        <dbReference type="ARBA" id="ARBA00022794"/>
    </source>
</evidence>
<dbReference type="Gene3D" id="3.40.50.300">
    <property type="entry name" value="P-loop containing nucleotide triphosphate hydrolases"/>
    <property type="match status" value="1"/>
</dbReference>
<evidence type="ECO:0000256" key="11">
    <source>
        <dbReference type="ARBA" id="ARBA00023212"/>
    </source>
</evidence>
<evidence type="ECO:0000256" key="13">
    <source>
        <dbReference type="ARBA" id="ARBA00030243"/>
    </source>
</evidence>
<dbReference type="InterPro" id="IPR027417">
    <property type="entry name" value="P-loop_NTPase"/>
</dbReference>
<evidence type="ECO:0000256" key="10">
    <source>
        <dbReference type="ARBA" id="ARBA00023134"/>
    </source>
</evidence>
<dbReference type="EMBL" id="JALJOR010000003">
    <property type="protein sequence ID" value="KAK9820626.1"/>
    <property type="molecule type" value="Genomic_DNA"/>
</dbReference>
<dbReference type="GO" id="GO:0005525">
    <property type="term" value="F:GTP binding"/>
    <property type="evidence" value="ECO:0007669"/>
    <property type="project" value="UniProtKB-KW"/>
</dbReference>
<keyword evidence="5" id="KW-0268">Exocytosis</keyword>
<keyword evidence="6" id="KW-0963">Cytoplasm</keyword>
<keyword evidence="9" id="KW-0969">Cilium</keyword>
<dbReference type="GO" id="GO:0015031">
    <property type="term" value="P:protein transport"/>
    <property type="evidence" value="ECO:0007669"/>
    <property type="project" value="UniProtKB-KW"/>
</dbReference>
<sequence>MAFRGLLDVPEGQCQQVKVHVTGKGGVGKTALIRALCGHRQPHKYHETVGLQVTNVWRGQPDTDEDEVATYVTFWEVGASYAQTYKYMLAAAGEGAAVVLAVFSMTDRASFQEMHDLVAACDGIPCVMVATKCDALGSWNVTMAEVQALAMAEKLPLITISNANTKLPGISHLGLDDQTAVLPAFVELVLGCIESTIASRYW</sequence>
<keyword evidence="4" id="KW-0813">Transport</keyword>
<keyword evidence="7" id="KW-0970">Cilium biogenesis/degradation</keyword>
<keyword evidence="15" id="KW-1185">Reference proteome</keyword>
<dbReference type="InterPro" id="IPR039677">
    <property type="entry name" value="RSG1"/>
</dbReference>
<dbReference type="PANTHER" id="PTHR14983">
    <property type="entry name" value="CILIOGENESIS AND PLANAR POLARITY EFFECTOR 2"/>
    <property type="match status" value="1"/>
</dbReference>
<protein>
    <recommendedName>
        <fullName evidence="3">Ciliogenesis and planar polarity effector 2</fullName>
    </recommendedName>
    <alternativeName>
        <fullName evidence="13">REM2- and Rab-like small GTPase 1</fullName>
    </alternativeName>
</protein>
<dbReference type="Pfam" id="PF00071">
    <property type="entry name" value="Ras"/>
    <property type="match status" value="1"/>
</dbReference>
<proteinExistence type="inferred from homology"/>
<organism evidence="14 15">
    <name type="scientific">[Myrmecia] bisecta</name>
    <dbReference type="NCBI Taxonomy" id="41462"/>
    <lineage>
        <taxon>Eukaryota</taxon>
        <taxon>Viridiplantae</taxon>
        <taxon>Chlorophyta</taxon>
        <taxon>core chlorophytes</taxon>
        <taxon>Trebouxiophyceae</taxon>
        <taxon>Trebouxiales</taxon>
        <taxon>Trebouxiaceae</taxon>
        <taxon>Myrmecia</taxon>
    </lineage>
</organism>
<evidence type="ECO:0000256" key="1">
    <source>
        <dbReference type="ARBA" id="ARBA00004120"/>
    </source>
</evidence>
<name>A0AAW1QH77_9CHLO</name>
<dbReference type="AlphaFoldDB" id="A0AAW1QH77"/>
<evidence type="ECO:0000256" key="6">
    <source>
        <dbReference type="ARBA" id="ARBA00022490"/>
    </source>
</evidence>
<evidence type="ECO:0000256" key="12">
    <source>
        <dbReference type="ARBA" id="ARBA00023273"/>
    </source>
</evidence>
<accession>A0AAW1QH77</accession>
<evidence type="ECO:0000256" key="9">
    <source>
        <dbReference type="ARBA" id="ARBA00023069"/>
    </source>
</evidence>
<dbReference type="GO" id="GO:0003924">
    <property type="term" value="F:GTPase activity"/>
    <property type="evidence" value="ECO:0007669"/>
    <property type="project" value="InterPro"/>
</dbReference>
<gene>
    <name evidence="14" type="ORF">WJX72_012455</name>
</gene>
<dbReference type="PANTHER" id="PTHR14983:SF1">
    <property type="entry name" value="CILIOGENESIS AND PLANAR POLARITY EFFECTOR 2"/>
    <property type="match status" value="1"/>
</dbReference>
<comment type="similarity">
    <text evidence="2">Belongs to the small GTPase superfamily. Rab family.</text>
</comment>
<comment type="caution">
    <text evidence="14">The sequence shown here is derived from an EMBL/GenBank/DDBJ whole genome shotgun (WGS) entry which is preliminary data.</text>
</comment>
<keyword evidence="10" id="KW-0342">GTP-binding</keyword>
<evidence type="ECO:0000256" key="3">
    <source>
        <dbReference type="ARBA" id="ARBA00021423"/>
    </source>
</evidence>
<dbReference type="InterPro" id="IPR001806">
    <property type="entry name" value="Small_GTPase"/>
</dbReference>
<dbReference type="GO" id="GO:0006887">
    <property type="term" value="P:exocytosis"/>
    <property type="evidence" value="ECO:0007669"/>
    <property type="project" value="UniProtKB-KW"/>
</dbReference>
<dbReference type="Proteomes" id="UP001489004">
    <property type="component" value="Unassembled WGS sequence"/>
</dbReference>
<dbReference type="PRINTS" id="PR00449">
    <property type="entry name" value="RASTRNSFRMNG"/>
</dbReference>